<dbReference type="GO" id="GO:0005737">
    <property type="term" value="C:cytoplasm"/>
    <property type="evidence" value="ECO:0007669"/>
    <property type="project" value="TreeGrafter"/>
</dbReference>
<organism evidence="7 8">
    <name type="scientific">Leptomonas seymouri</name>
    <dbReference type="NCBI Taxonomy" id="5684"/>
    <lineage>
        <taxon>Eukaryota</taxon>
        <taxon>Discoba</taxon>
        <taxon>Euglenozoa</taxon>
        <taxon>Kinetoplastea</taxon>
        <taxon>Metakinetoplastina</taxon>
        <taxon>Trypanosomatida</taxon>
        <taxon>Trypanosomatidae</taxon>
        <taxon>Leishmaniinae</taxon>
        <taxon>Leptomonas</taxon>
    </lineage>
</organism>
<evidence type="ECO:0000256" key="3">
    <source>
        <dbReference type="ARBA" id="ARBA00023110"/>
    </source>
</evidence>
<proteinExistence type="inferred from homology"/>
<protein>
    <recommendedName>
        <fullName evidence="5">Peptidyl-prolyl cis-trans isomerase</fullName>
        <shortName evidence="5">PPIase</shortName>
        <ecNumber evidence="5">5.2.1.8</ecNumber>
    </recommendedName>
</protein>
<sequence>MHDGGGLVAAASVFLSCAVSLAHSFSVDLSSSLAEQHTFCIGRAAHQLATPRRLHTSSIASVHLQFVMALRFSCAVLAGGALHSHFATSNVCAASANKPYIAPYSTNPSNSRVFFDVAEQSKGSFFGMTSQNPIGRIEFELFDDTVPITARSFRELCRDTGSKAPDGKLLTYKNCVFHRIIPDFMIQGGDITKGNGTGGCSIYGTRFKDESFSGKAGKHKGPGILSMANAGPNTNGSQFFICTVACPWLDGKHVVFGQVVSGFEHVKKMEGYGTPHGKPSATVVISDCGVLQES</sequence>
<evidence type="ECO:0000256" key="5">
    <source>
        <dbReference type="RuleBase" id="RU363019"/>
    </source>
</evidence>
<dbReference type="PROSITE" id="PS50072">
    <property type="entry name" value="CSA_PPIASE_2"/>
    <property type="match status" value="1"/>
</dbReference>
<comment type="caution">
    <text evidence="7">The sequence shown here is derived from an EMBL/GenBank/DDBJ whole genome shotgun (WGS) entry which is preliminary data.</text>
</comment>
<dbReference type="VEuPathDB" id="TriTrypDB:Lsey_0007_0760"/>
<comment type="catalytic activity">
    <reaction evidence="1 5">
        <text>[protein]-peptidylproline (omega=180) = [protein]-peptidylproline (omega=0)</text>
        <dbReference type="Rhea" id="RHEA:16237"/>
        <dbReference type="Rhea" id="RHEA-COMP:10747"/>
        <dbReference type="Rhea" id="RHEA-COMP:10748"/>
        <dbReference type="ChEBI" id="CHEBI:83833"/>
        <dbReference type="ChEBI" id="CHEBI:83834"/>
        <dbReference type="EC" id="5.2.1.8"/>
    </reaction>
</comment>
<dbReference type="OrthoDB" id="193499at2759"/>
<dbReference type="OMA" id="GHIPVEN"/>
<keyword evidence="2 5" id="KW-0732">Signal</keyword>
<dbReference type="Gene3D" id="2.40.100.10">
    <property type="entry name" value="Cyclophilin-like"/>
    <property type="match status" value="1"/>
</dbReference>
<feature type="domain" description="PPIase cyclophilin-type" evidence="6">
    <location>
        <begin position="124"/>
        <end position="290"/>
    </location>
</feature>
<dbReference type="EC" id="5.2.1.8" evidence="5"/>
<accession>A0A0N1I8P9</accession>
<dbReference type="InterPro" id="IPR002130">
    <property type="entry name" value="Cyclophilin-type_PPIase_dom"/>
</dbReference>
<dbReference type="AlphaFoldDB" id="A0A0N1I8P9"/>
<dbReference type="PANTHER" id="PTHR11071">
    <property type="entry name" value="PEPTIDYL-PROLYL CIS-TRANS ISOMERASE"/>
    <property type="match status" value="1"/>
</dbReference>
<comment type="similarity">
    <text evidence="5">Belongs to the cyclophilin-type PPIase family.</text>
</comment>
<dbReference type="PROSITE" id="PS00170">
    <property type="entry name" value="CSA_PPIASE_1"/>
    <property type="match status" value="1"/>
</dbReference>
<dbReference type="EMBL" id="LJSK01000007">
    <property type="protein sequence ID" value="KPI90363.1"/>
    <property type="molecule type" value="Genomic_DNA"/>
</dbReference>
<evidence type="ECO:0000256" key="4">
    <source>
        <dbReference type="ARBA" id="ARBA00023235"/>
    </source>
</evidence>
<dbReference type="GO" id="GO:0003755">
    <property type="term" value="F:peptidyl-prolyl cis-trans isomerase activity"/>
    <property type="evidence" value="ECO:0007669"/>
    <property type="project" value="UniProtKB-UniRule"/>
</dbReference>
<evidence type="ECO:0000259" key="6">
    <source>
        <dbReference type="PROSITE" id="PS50072"/>
    </source>
</evidence>
<dbReference type="InterPro" id="IPR029000">
    <property type="entry name" value="Cyclophilin-like_dom_sf"/>
</dbReference>
<dbReference type="Proteomes" id="UP000038009">
    <property type="component" value="Unassembled WGS sequence"/>
</dbReference>
<feature type="signal peptide" evidence="5">
    <location>
        <begin position="1"/>
        <end position="24"/>
    </location>
</feature>
<dbReference type="SUPFAM" id="SSF50891">
    <property type="entry name" value="Cyclophilin-like"/>
    <property type="match status" value="1"/>
</dbReference>
<evidence type="ECO:0000313" key="7">
    <source>
        <dbReference type="EMBL" id="KPI90363.1"/>
    </source>
</evidence>
<dbReference type="InterPro" id="IPR020892">
    <property type="entry name" value="Cyclophilin-type_PPIase_CS"/>
</dbReference>
<evidence type="ECO:0000313" key="8">
    <source>
        <dbReference type="Proteomes" id="UP000038009"/>
    </source>
</evidence>
<keyword evidence="3 5" id="KW-0697">Rotamase</keyword>
<keyword evidence="8" id="KW-1185">Reference proteome</keyword>
<evidence type="ECO:0000256" key="1">
    <source>
        <dbReference type="ARBA" id="ARBA00000971"/>
    </source>
</evidence>
<dbReference type="GO" id="GO:0016018">
    <property type="term" value="F:cyclosporin A binding"/>
    <property type="evidence" value="ECO:0007669"/>
    <property type="project" value="TreeGrafter"/>
</dbReference>
<feature type="chain" id="PRO_5006517962" description="Peptidyl-prolyl cis-trans isomerase" evidence="5">
    <location>
        <begin position="25"/>
        <end position="294"/>
    </location>
</feature>
<keyword evidence="4 5" id="KW-0413">Isomerase</keyword>
<dbReference type="PRINTS" id="PR00153">
    <property type="entry name" value="CSAPPISMRASE"/>
</dbReference>
<comment type="function">
    <text evidence="5">PPIases accelerate the folding of proteins. It catalyzes the cis-trans isomerization of proline imidic peptide bonds in oligopeptides.</text>
</comment>
<name>A0A0N1I8P9_LEPSE</name>
<dbReference type="PANTHER" id="PTHR11071:SF561">
    <property type="entry name" value="PEPTIDYL-PROLYL CIS-TRANS ISOMERASE D-RELATED"/>
    <property type="match status" value="1"/>
</dbReference>
<dbReference type="Pfam" id="PF00160">
    <property type="entry name" value="Pro_isomerase"/>
    <property type="match status" value="1"/>
</dbReference>
<dbReference type="GO" id="GO:0006457">
    <property type="term" value="P:protein folding"/>
    <property type="evidence" value="ECO:0007669"/>
    <property type="project" value="InterPro"/>
</dbReference>
<dbReference type="FunFam" id="2.40.100.10:FF:000019">
    <property type="entry name" value="Peptidyl-prolyl cis-trans isomerase"/>
    <property type="match status" value="1"/>
</dbReference>
<evidence type="ECO:0000256" key="2">
    <source>
        <dbReference type="ARBA" id="ARBA00022729"/>
    </source>
</evidence>
<gene>
    <name evidence="7" type="ORF">ABL78_0590</name>
</gene>
<reference evidence="7 8" key="1">
    <citation type="journal article" date="2015" name="PLoS Pathog.">
        <title>Leptomonas seymouri: Adaptations to the Dixenous Life Cycle Analyzed by Genome Sequencing, Transcriptome Profiling and Co-infection with Leishmania donovani.</title>
        <authorList>
            <person name="Kraeva N."/>
            <person name="Butenko A."/>
            <person name="Hlavacova J."/>
            <person name="Kostygov A."/>
            <person name="Myskova J."/>
            <person name="Grybchuk D."/>
            <person name="Lestinova T."/>
            <person name="Votypka J."/>
            <person name="Volf P."/>
            <person name="Opperdoes F."/>
            <person name="Flegontov P."/>
            <person name="Lukes J."/>
            <person name="Yurchenko V."/>
        </authorList>
    </citation>
    <scope>NUCLEOTIDE SEQUENCE [LARGE SCALE GENOMIC DNA]</scope>
    <source>
        <strain evidence="7 8">ATCC 30220</strain>
    </source>
</reference>